<comment type="caution">
    <text evidence="2">The sequence shown here is derived from an EMBL/GenBank/DDBJ whole genome shotgun (WGS) entry which is preliminary data.</text>
</comment>
<dbReference type="Proteomes" id="UP000619534">
    <property type="component" value="Unassembled WGS sequence"/>
</dbReference>
<keyword evidence="1" id="KW-0472">Membrane</keyword>
<proteinExistence type="predicted"/>
<gene>
    <name evidence="2" type="ORF">GCM10007216_06780</name>
</gene>
<keyword evidence="1" id="KW-1133">Transmembrane helix</keyword>
<feature type="transmembrane region" description="Helical" evidence="1">
    <location>
        <begin position="68"/>
        <end position="89"/>
    </location>
</feature>
<feature type="transmembrane region" description="Helical" evidence="1">
    <location>
        <begin position="40"/>
        <end position="61"/>
    </location>
</feature>
<organism evidence="2 3">
    <name type="scientific">Thalassobacillus devorans</name>
    <dbReference type="NCBI Taxonomy" id="279813"/>
    <lineage>
        <taxon>Bacteria</taxon>
        <taxon>Bacillati</taxon>
        <taxon>Bacillota</taxon>
        <taxon>Bacilli</taxon>
        <taxon>Bacillales</taxon>
        <taxon>Bacillaceae</taxon>
        <taxon>Thalassobacillus</taxon>
    </lineage>
</organism>
<keyword evidence="1" id="KW-0812">Transmembrane</keyword>
<feature type="transmembrane region" description="Helical" evidence="1">
    <location>
        <begin position="7"/>
        <end position="28"/>
    </location>
</feature>
<dbReference type="RefSeq" id="WP_062445361.1">
    <property type="nucleotide sequence ID" value="NZ_BMCJ01000001.1"/>
</dbReference>
<evidence type="ECO:0000256" key="1">
    <source>
        <dbReference type="SAM" id="Phobius"/>
    </source>
</evidence>
<reference evidence="3" key="1">
    <citation type="journal article" date="2019" name="Int. J. Syst. Evol. Microbiol.">
        <title>The Global Catalogue of Microorganisms (GCM) 10K type strain sequencing project: providing services to taxonomists for standard genome sequencing and annotation.</title>
        <authorList>
            <consortium name="The Broad Institute Genomics Platform"/>
            <consortium name="The Broad Institute Genome Sequencing Center for Infectious Disease"/>
            <person name="Wu L."/>
            <person name="Ma J."/>
        </authorList>
    </citation>
    <scope>NUCLEOTIDE SEQUENCE [LARGE SCALE GENOMIC DNA]</scope>
    <source>
        <strain evidence="3">CCM 7282</strain>
    </source>
</reference>
<evidence type="ECO:0000313" key="2">
    <source>
        <dbReference type="EMBL" id="GGC78913.1"/>
    </source>
</evidence>
<accession>A0ABQ1NML4</accession>
<evidence type="ECO:0000313" key="3">
    <source>
        <dbReference type="Proteomes" id="UP000619534"/>
    </source>
</evidence>
<sequence>MVMKKTATIINAVISGIVVFMISTFLAGGAIGENYTDKTFVAPEFFLIAVIWGFGALLGAMHLWKNSIYLFVVAVILMWLSIPLGIRFARYFAPIFT</sequence>
<keyword evidence="3" id="KW-1185">Reference proteome</keyword>
<protein>
    <submittedName>
        <fullName evidence="2">Uncharacterized protein</fullName>
    </submittedName>
</protein>
<dbReference type="EMBL" id="BMCJ01000001">
    <property type="protein sequence ID" value="GGC78913.1"/>
    <property type="molecule type" value="Genomic_DNA"/>
</dbReference>
<name>A0ABQ1NML4_9BACI</name>